<name>Q1YZH1_9GAMM</name>
<protein>
    <submittedName>
        <fullName evidence="1">Uncharacterized protein</fullName>
    </submittedName>
</protein>
<proteinExistence type="predicted"/>
<reference evidence="1 2" key="1">
    <citation type="submission" date="2006-03" db="EMBL/GenBank/DDBJ databases">
        <authorList>
            <person name="Bartlett D.H."/>
            <person name="Valle G."/>
            <person name="Lauro F.M."/>
            <person name="Vezzi A."/>
            <person name="Simonato F."/>
            <person name="Eloe E."/>
            <person name="Vitulo N."/>
            <person name="Stratton T.K."/>
            <person name="D'angelo M."/>
            <person name="Ferriera S."/>
            <person name="Johnson J."/>
            <person name="Kravitz S."/>
            <person name="Beeson K."/>
            <person name="Sutton G."/>
            <person name="Rogers Y."/>
            <person name="Friedman R."/>
            <person name="Frazier M."/>
            <person name="Venter J.C."/>
        </authorList>
    </citation>
    <scope>NUCLEOTIDE SEQUENCE [LARGE SCALE GENOMIC DNA]</scope>
    <source>
        <strain evidence="1 2">3TCK</strain>
    </source>
</reference>
<evidence type="ECO:0000313" key="1">
    <source>
        <dbReference type="EMBL" id="EAS41605.1"/>
    </source>
</evidence>
<evidence type="ECO:0000313" key="2">
    <source>
        <dbReference type="Proteomes" id="UP000003789"/>
    </source>
</evidence>
<comment type="caution">
    <text evidence="1">The sequence shown here is derived from an EMBL/GenBank/DDBJ whole genome shotgun (WGS) entry which is preliminary data.</text>
</comment>
<dbReference type="EMBL" id="AAPH01000031">
    <property type="protein sequence ID" value="EAS41605.1"/>
    <property type="molecule type" value="Genomic_DNA"/>
</dbReference>
<dbReference type="RefSeq" id="WP_006231772.1">
    <property type="nucleotide sequence ID" value="NZ_CH724135.1"/>
</dbReference>
<dbReference type="HOGENOM" id="CLU_3138949_0_0_6"/>
<sequence length="49" mass="5664">MFIFEWDTVYNASTFLKSQELKKAMQAATVIEEPEIFIFEVTSEGKTNT</sequence>
<gene>
    <name evidence="1" type="ORF">P3TCK_19320</name>
</gene>
<organism evidence="1 2">
    <name type="scientific">Photobacterium profundum 3TCK</name>
    <dbReference type="NCBI Taxonomy" id="314280"/>
    <lineage>
        <taxon>Bacteria</taxon>
        <taxon>Pseudomonadati</taxon>
        <taxon>Pseudomonadota</taxon>
        <taxon>Gammaproteobacteria</taxon>
        <taxon>Vibrionales</taxon>
        <taxon>Vibrionaceae</taxon>
        <taxon>Photobacterium</taxon>
    </lineage>
</organism>
<dbReference type="Proteomes" id="UP000003789">
    <property type="component" value="Unassembled WGS sequence"/>
</dbReference>
<accession>Q1YZH1</accession>
<dbReference type="AlphaFoldDB" id="Q1YZH1"/>